<dbReference type="InterPro" id="IPR038717">
    <property type="entry name" value="Tc1-like_DDE_dom"/>
</dbReference>
<dbReference type="Proteomes" id="UP000694402">
    <property type="component" value="Unassembled WGS sequence"/>
</dbReference>
<organism evidence="3 4">
    <name type="scientific">Oncorhynchus tshawytscha</name>
    <name type="common">Chinook salmon</name>
    <name type="synonym">Salmo tshawytscha</name>
    <dbReference type="NCBI Taxonomy" id="74940"/>
    <lineage>
        <taxon>Eukaryota</taxon>
        <taxon>Metazoa</taxon>
        <taxon>Chordata</taxon>
        <taxon>Craniata</taxon>
        <taxon>Vertebrata</taxon>
        <taxon>Euteleostomi</taxon>
        <taxon>Actinopterygii</taxon>
        <taxon>Neopterygii</taxon>
        <taxon>Teleostei</taxon>
        <taxon>Protacanthopterygii</taxon>
        <taxon>Salmoniformes</taxon>
        <taxon>Salmonidae</taxon>
        <taxon>Salmoninae</taxon>
        <taxon>Oncorhynchus</taxon>
    </lineage>
</organism>
<dbReference type="GeneTree" id="ENSGT01140000282930"/>
<feature type="compositionally biased region" description="Polar residues" evidence="1">
    <location>
        <begin position="100"/>
        <end position="109"/>
    </location>
</feature>
<sequence>EDPKLPLLQFRIEGTLNQHGYHSILQRYATPSVLCLVGLLFVFQQENDPKHTSRLCKGYLTKKESDGVLYQMTLPPQSPDLNPIEMFWDEMDRRVKENKPTSAQQQVGTPSRLLEKHSS</sequence>
<reference evidence="4" key="1">
    <citation type="journal article" date="2018" name="PLoS ONE">
        <title>Chinook salmon (Oncorhynchus tshawytscha) genome and transcriptome.</title>
        <authorList>
            <person name="Christensen K.A."/>
            <person name="Leong J.S."/>
            <person name="Sakhrani D."/>
            <person name="Biagi C.A."/>
            <person name="Minkley D.R."/>
            <person name="Withler R.E."/>
            <person name="Rondeau E.B."/>
            <person name="Koop B.F."/>
            <person name="Devlin R.H."/>
        </authorList>
    </citation>
    <scope>NUCLEOTIDE SEQUENCE [LARGE SCALE GENOMIC DNA]</scope>
</reference>
<evidence type="ECO:0000313" key="4">
    <source>
        <dbReference type="Proteomes" id="UP000694402"/>
    </source>
</evidence>
<evidence type="ECO:0000256" key="1">
    <source>
        <dbReference type="SAM" id="MobiDB-lite"/>
    </source>
</evidence>
<dbReference type="AlphaFoldDB" id="A0AAZ3S4K8"/>
<name>A0AAZ3S4K8_ONCTS</name>
<feature type="domain" description="Tc1-like transposase DDE" evidence="2">
    <location>
        <begin position="50"/>
        <end position="104"/>
    </location>
</feature>
<feature type="region of interest" description="Disordered" evidence="1">
    <location>
        <begin position="96"/>
        <end position="119"/>
    </location>
</feature>
<evidence type="ECO:0000259" key="2">
    <source>
        <dbReference type="Pfam" id="PF13358"/>
    </source>
</evidence>
<accession>A0AAZ3S4K8</accession>
<dbReference type="InterPro" id="IPR036397">
    <property type="entry name" value="RNaseH_sf"/>
</dbReference>
<keyword evidence="4" id="KW-1185">Reference proteome</keyword>
<dbReference type="Pfam" id="PF13358">
    <property type="entry name" value="DDE_3"/>
    <property type="match status" value="1"/>
</dbReference>
<evidence type="ECO:0000313" key="3">
    <source>
        <dbReference type="Ensembl" id="ENSOTSP00005148059.1"/>
    </source>
</evidence>
<protein>
    <recommendedName>
        <fullName evidence="2">Tc1-like transposase DDE domain-containing protein</fullName>
    </recommendedName>
</protein>
<reference evidence="3" key="2">
    <citation type="submission" date="2025-08" db="UniProtKB">
        <authorList>
            <consortium name="Ensembl"/>
        </authorList>
    </citation>
    <scope>IDENTIFICATION</scope>
</reference>
<dbReference type="GO" id="GO:0003676">
    <property type="term" value="F:nucleic acid binding"/>
    <property type="evidence" value="ECO:0007669"/>
    <property type="project" value="InterPro"/>
</dbReference>
<proteinExistence type="predicted"/>
<dbReference type="Gene3D" id="3.30.420.10">
    <property type="entry name" value="Ribonuclease H-like superfamily/Ribonuclease H"/>
    <property type="match status" value="1"/>
</dbReference>
<reference evidence="3" key="3">
    <citation type="submission" date="2025-09" db="UniProtKB">
        <authorList>
            <consortium name="Ensembl"/>
        </authorList>
    </citation>
    <scope>IDENTIFICATION</scope>
</reference>
<dbReference type="Ensembl" id="ENSOTST00005017830.2">
    <property type="protein sequence ID" value="ENSOTSP00005148059.1"/>
    <property type="gene ID" value="ENSOTSG00005008112.2"/>
</dbReference>